<dbReference type="InterPro" id="IPR021848">
    <property type="entry name" value="HODM_asu-like"/>
</dbReference>
<keyword evidence="1" id="KW-1133">Transmembrane helix</keyword>
<feature type="transmembrane region" description="Helical" evidence="1">
    <location>
        <begin position="12"/>
        <end position="37"/>
    </location>
</feature>
<accession>A0A8H4IW93</accession>
<keyword evidence="1" id="KW-0472">Membrane</keyword>
<keyword evidence="1" id="KW-0812">Transmembrane</keyword>
<dbReference type="AlphaFoldDB" id="A0A8H4IW93"/>
<evidence type="ECO:0000313" key="2">
    <source>
        <dbReference type="EMBL" id="KAF4307504.1"/>
    </source>
</evidence>
<proteinExistence type="predicted"/>
<gene>
    <name evidence="2" type="ORF">GTA08_BOTSDO04149</name>
</gene>
<dbReference type="Proteomes" id="UP000572817">
    <property type="component" value="Unassembled WGS sequence"/>
</dbReference>
<organism evidence="2 3">
    <name type="scientific">Botryosphaeria dothidea</name>
    <dbReference type="NCBI Taxonomy" id="55169"/>
    <lineage>
        <taxon>Eukaryota</taxon>
        <taxon>Fungi</taxon>
        <taxon>Dikarya</taxon>
        <taxon>Ascomycota</taxon>
        <taxon>Pezizomycotina</taxon>
        <taxon>Dothideomycetes</taxon>
        <taxon>Dothideomycetes incertae sedis</taxon>
        <taxon>Botryosphaeriales</taxon>
        <taxon>Botryosphaeriaceae</taxon>
        <taxon>Botryosphaeria</taxon>
    </lineage>
</organism>
<comment type="caution">
    <text evidence="2">The sequence shown here is derived from an EMBL/GenBank/DDBJ whole genome shotgun (WGS) entry which is preliminary data.</text>
</comment>
<dbReference type="OrthoDB" id="5043642at2759"/>
<evidence type="ECO:0000256" key="1">
    <source>
        <dbReference type="SAM" id="Phobius"/>
    </source>
</evidence>
<sequence length="408" mass="46242">MPRKMQAATQVLLFLHEHALLGLSMTLLLPLICHLLWRLTPSTKPSPSAHHAPSAPTKKNRFYGTTTAPLTFASVQPFPHPSPATSLAPDQWWRDPYISDRVYTPTMALRACAFDDWLRVDRNYADRMAHKRNVLDTYGWPVAIDCRREAEAAVEELLECLVGYLPRRFPSVWVVEEGRWLRSLVTGERFEVRAPWGGLRGPLEVVARVTEEDLAVLVPGEVGGEEEYVLKAVVSAFPAGFDIQEKIDRGLTAIHEPVPVYKEKLRKAMNKFFKNMSADRLVMRVNWGINDKEELFFLDGTHLYEGDTAAADENIDINQVQLRVERQVVRRLPKSGAMCMLTKTYLYRLVDIAEEPGFAARLGGLLHKLPEKIAFYKRKPVWGKVVLEYLDEMAAKHPAAPGEDESVD</sequence>
<evidence type="ECO:0000313" key="3">
    <source>
        <dbReference type="Proteomes" id="UP000572817"/>
    </source>
</evidence>
<protein>
    <submittedName>
        <fullName evidence="2">Hrq family protein 4</fullName>
    </submittedName>
</protein>
<keyword evidence="3" id="KW-1185">Reference proteome</keyword>
<dbReference type="EMBL" id="WWBZ02000022">
    <property type="protein sequence ID" value="KAF4307504.1"/>
    <property type="molecule type" value="Genomic_DNA"/>
</dbReference>
<dbReference type="Pfam" id="PF11927">
    <property type="entry name" value="HODM_asu-like"/>
    <property type="match status" value="1"/>
</dbReference>
<reference evidence="2" key="1">
    <citation type="submission" date="2020-04" db="EMBL/GenBank/DDBJ databases">
        <title>Genome Assembly and Annotation of Botryosphaeria dothidea sdau 11-99, a Latent Pathogen of Apple Fruit Ring Rot in China.</title>
        <authorList>
            <person name="Yu C."/>
            <person name="Diao Y."/>
            <person name="Lu Q."/>
            <person name="Zhao J."/>
            <person name="Cui S."/>
            <person name="Peng C."/>
            <person name="He B."/>
            <person name="Liu H."/>
        </authorList>
    </citation>
    <scope>NUCLEOTIDE SEQUENCE [LARGE SCALE GENOMIC DNA]</scope>
    <source>
        <strain evidence="2">Sdau11-99</strain>
    </source>
</reference>
<name>A0A8H4IW93_9PEZI</name>